<organism evidence="2 3">
    <name type="scientific">Microtus ochrogaster</name>
    <name type="common">Prairie vole</name>
    <dbReference type="NCBI Taxonomy" id="79684"/>
    <lineage>
        <taxon>Eukaryota</taxon>
        <taxon>Metazoa</taxon>
        <taxon>Chordata</taxon>
        <taxon>Craniata</taxon>
        <taxon>Vertebrata</taxon>
        <taxon>Euteleostomi</taxon>
        <taxon>Mammalia</taxon>
        <taxon>Eutheria</taxon>
        <taxon>Euarchontoglires</taxon>
        <taxon>Glires</taxon>
        <taxon>Rodentia</taxon>
        <taxon>Myomorpha</taxon>
        <taxon>Muroidea</taxon>
        <taxon>Cricetidae</taxon>
        <taxon>Arvicolinae</taxon>
        <taxon>Microtus</taxon>
    </lineage>
</organism>
<gene>
    <name evidence="2" type="ORF">LTLLF_118205</name>
</gene>
<dbReference type="Proteomes" id="UP000710432">
    <property type="component" value="Unassembled WGS sequence"/>
</dbReference>
<feature type="compositionally biased region" description="Basic and acidic residues" evidence="1">
    <location>
        <begin position="1"/>
        <end position="10"/>
    </location>
</feature>
<proteinExistence type="predicted"/>
<feature type="region of interest" description="Disordered" evidence="1">
    <location>
        <begin position="1"/>
        <end position="52"/>
    </location>
</feature>
<evidence type="ECO:0000256" key="1">
    <source>
        <dbReference type="SAM" id="MobiDB-lite"/>
    </source>
</evidence>
<reference evidence="2" key="1">
    <citation type="submission" date="2020-03" db="EMBL/GenBank/DDBJ databases">
        <title>Studies in the Genomics of Life Span.</title>
        <authorList>
            <person name="Glass D."/>
        </authorList>
    </citation>
    <scope>NUCLEOTIDE SEQUENCE</scope>
    <source>
        <strain evidence="2">LTLLF</strain>
        <tissue evidence="2">Muscle</tissue>
    </source>
</reference>
<evidence type="ECO:0000313" key="2">
    <source>
        <dbReference type="EMBL" id="KAH0517982.1"/>
    </source>
</evidence>
<name>A0A8J6GWT3_MICOH</name>
<dbReference type="AlphaFoldDB" id="A0A8J6GWT3"/>
<feature type="region of interest" description="Disordered" evidence="1">
    <location>
        <begin position="69"/>
        <end position="107"/>
    </location>
</feature>
<feature type="compositionally biased region" description="Basic and acidic residues" evidence="1">
    <location>
        <begin position="21"/>
        <end position="38"/>
    </location>
</feature>
<accession>A0A8J6GWT3</accession>
<evidence type="ECO:0000313" key="3">
    <source>
        <dbReference type="Proteomes" id="UP000710432"/>
    </source>
</evidence>
<comment type="caution">
    <text evidence="2">The sequence shown here is derived from an EMBL/GenBank/DDBJ whole genome shotgun (WGS) entry which is preliminary data.</text>
</comment>
<sequence>MDGDRDKDSHYGTGLSSQGPDEEKKEGEHEQESQDRKGCVHPWRRLNVDNKEAPDSDINIRLYLEDYSEEDEEEKYEYTQLMEEEEIDNEEKKGGGEEDMTSVGDCL</sequence>
<dbReference type="EMBL" id="JAATJU010013567">
    <property type="protein sequence ID" value="KAH0517982.1"/>
    <property type="molecule type" value="Genomic_DNA"/>
</dbReference>
<protein>
    <submittedName>
        <fullName evidence="2">Uncharacterized protein</fullName>
    </submittedName>
</protein>